<sequence>MTTSGGSDAPTEKEPINANSSVAPITIPVSMSPSTSPVNSPVTIGLEISDVPNAYSDWAINATSPSKSASTIICPQEGIRSGKKLFTIVRHQPNFYLYSASRQLPKLSHFIR</sequence>
<protein>
    <submittedName>
        <fullName evidence="2">Uncharacterized protein</fullName>
    </submittedName>
</protein>
<proteinExistence type="predicted"/>
<dbReference type="EMBL" id="CQPA01000025">
    <property type="protein sequence ID" value="CNU52383.1"/>
    <property type="molecule type" value="Genomic_DNA"/>
</dbReference>
<evidence type="ECO:0000313" key="3">
    <source>
        <dbReference type="Proteomes" id="UP000041314"/>
    </source>
</evidence>
<accession>A0A655D8Y9</accession>
<reference evidence="2 3" key="1">
    <citation type="submission" date="2015-03" db="EMBL/GenBank/DDBJ databases">
        <authorList>
            <consortium name="Pathogen Informatics"/>
        </authorList>
    </citation>
    <scope>NUCLEOTIDE SEQUENCE [LARGE SCALE GENOMIC DNA]</scope>
    <source>
        <strain evidence="2 3">A1104</strain>
    </source>
</reference>
<evidence type="ECO:0000313" key="2">
    <source>
        <dbReference type="EMBL" id="CNU52383.1"/>
    </source>
</evidence>
<dbReference type="Proteomes" id="UP000041314">
    <property type="component" value="Unassembled WGS sequence"/>
</dbReference>
<evidence type="ECO:0000256" key="1">
    <source>
        <dbReference type="SAM" id="MobiDB-lite"/>
    </source>
</evidence>
<feature type="region of interest" description="Disordered" evidence="1">
    <location>
        <begin position="1"/>
        <end position="21"/>
    </location>
</feature>
<gene>
    <name evidence="2" type="ORF">ERS008198_02975</name>
</gene>
<name>A0A655D8Y9_SALET</name>
<dbReference type="AlphaFoldDB" id="A0A655D8Y9"/>
<organism evidence="2 3">
    <name type="scientific">Salmonella enterica subsp. enterica serovar Bovismorbificans</name>
    <dbReference type="NCBI Taxonomy" id="58097"/>
    <lineage>
        <taxon>Bacteria</taxon>
        <taxon>Pseudomonadati</taxon>
        <taxon>Pseudomonadota</taxon>
        <taxon>Gammaproteobacteria</taxon>
        <taxon>Enterobacterales</taxon>
        <taxon>Enterobacteriaceae</taxon>
        <taxon>Salmonella</taxon>
    </lineage>
</organism>